<proteinExistence type="predicted"/>
<feature type="chain" id="PRO_5024442474" description="Protein quiver" evidence="8">
    <location>
        <begin position="19"/>
        <end position="116"/>
    </location>
</feature>
<dbReference type="PANTHER" id="PTHR33562:SF2">
    <property type="entry name" value="PROTEIN QUIVER"/>
    <property type="match status" value="1"/>
</dbReference>
<evidence type="ECO:0000256" key="8">
    <source>
        <dbReference type="SAM" id="SignalP"/>
    </source>
</evidence>
<feature type="signal peptide" evidence="8">
    <location>
        <begin position="1"/>
        <end position="18"/>
    </location>
</feature>
<dbReference type="AlphaFoldDB" id="A0A5N4A5E7"/>
<reference evidence="9 10" key="1">
    <citation type="journal article" date="2018" name="Elife">
        <title>Firefly genomes illuminate parallel origins of bioluminescence in beetles.</title>
        <authorList>
            <person name="Fallon T.R."/>
            <person name="Lower S.E."/>
            <person name="Chang C.H."/>
            <person name="Bessho-Uehara M."/>
            <person name="Martin G.J."/>
            <person name="Bewick A.J."/>
            <person name="Behringer M."/>
            <person name="Debat H.J."/>
            <person name="Wong I."/>
            <person name="Day J.C."/>
            <person name="Suvorov A."/>
            <person name="Silva C.J."/>
            <person name="Stanger-Hall K.F."/>
            <person name="Hall D.W."/>
            <person name="Schmitz R.J."/>
            <person name="Nelson D.R."/>
            <person name="Lewis S.M."/>
            <person name="Shigenobu S."/>
            <person name="Bybee S.M."/>
            <person name="Larracuente A.M."/>
            <person name="Oba Y."/>
            <person name="Weng J.K."/>
        </authorList>
    </citation>
    <scope>NUCLEOTIDE SEQUENCE [LARGE SCALE GENOMIC DNA]</scope>
    <source>
        <strain evidence="9">1611_PpyrPB1</strain>
        <tissue evidence="9">Whole body</tissue>
    </source>
</reference>
<evidence type="ECO:0000313" key="9">
    <source>
        <dbReference type="EMBL" id="KAB0792545.1"/>
    </source>
</evidence>
<sequence length="116" mass="13161">MASKVMLVLFVVVPYAASALECISCTNKYDSDCTSGQSQNYQTCVDLSMHGATAWCVSASFLNTWVLPLEILHNRSCYWMKEEDRDDICKNLGQFYKNVTQCNYCNTDRCNNSPMI</sequence>
<dbReference type="InParanoid" id="A0A5N4A5E7"/>
<accession>A0A5N4A5E7</accession>
<keyword evidence="4 8" id="KW-0732">Signal</keyword>
<evidence type="ECO:0000256" key="1">
    <source>
        <dbReference type="ARBA" id="ARBA00004589"/>
    </source>
</evidence>
<dbReference type="PANTHER" id="PTHR33562">
    <property type="entry name" value="ATILLA, ISOFORM B-RELATED-RELATED"/>
    <property type="match status" value="1"/>
</dbReference>
<keyword evidence="6" id="KW-0472">Membrane</keyword>
<evidence type="ECO:0000256" key="2">
    <source>
        <dbReference type="ARBA" id="ARBA00022622"/>
    </source>
</evidence>
<evidence type="ECO:0000256" key="4">
    <source>
        <dbReference type="ARBA" id="ARBA00022729"/>
    </source>
</evidence>
<dbReference type="InterPro" id="IPR050975">
    <property type="entry name" value="Sleep_regulator"/>
</dbReference>
<keyword evidence="2" id="KW-0336">GPI-anchor</keyword>
<keyword evidence="2" id="KW-0325">Glycoprotein</keyword>
<dbReference type="Proteomes" id="UP000327044">
    <property type="component" value="Unassembled WGS sequence"/>
</dbReference>
<comment type="caution">
    <text evidence="9">The sequence shown here is derived from an EMBL/GenBank/DDBJ whole genome shotgun (WGS) entry which is preliminary data.</text>
</comment>
<protein>
    <recommendedName>
        <fullName evidence="11">Protein quiver</fullName>
    </recommendedName>
</protein>
<evidence type="ECO:0000256" key="5">
    <source>
        <dbReference type="ARBA" id="ARBA00022989"/>
    </source>
</evidence>
<organism evidence="9 10">
    <name type="scientific">Photinus pyralis</name>
    <name type="common">Common eastern firefly</name>
    <name type="synonym">Lampyris pyralis</name>
    <dbReference type="NCBI Taxonomy" id="7054"/>
    <lineage>
        <taxon>Eukaryota</taxon>
        <taxon>Metazoa</taxon>
        <taxon>Ecdysozoa</taxon>
        <taxon>Arthropoda</taxon>
        <taxon>Hexapoda</taxon>
        <taxon>Insecta</taxon>
        <taxon>Pterygota</taxon>
        <taxon>Neoptera</taxon>
        <taxon>Endopterygota</taxon>
        <taxon>Coleoptera</taxon>
        <taxon>Polyphaga</taxon>
        <taxon>Elateriformia</taxon>
        <taxon>Elateroidea</taxon>
        <taxon>Lampyridae</taxon>
        <taxon>Lampyrinae</taxon>
        <taxon>Photinus</taxon>
    </lineage>
</organism>
<dbReference type="EMBL" id="VVIM01000010">
    <property type="protein sequence ID" value="KAB0792545.1"/>
    <property type="molecule type" value="Genomic_DNA"/>
</dbReference>
<evidence type="ECO:0000256" key="6">
    <source>
        <dbReference type="ARBA" id="ARBA00023136"/>
    </source>
</evidence>
<evidence type="ECO:0008006" key="11">
    <source>
        <dbReference type="Google" id="ProtNLM"/>
    </source>
</evidence>
<dbReference type="GO" id="GO:0098552">
    <property type="term" value="C:side of membrane"/>
    <property type="evidence" value="ECO:0007669"/>
    <property type="project" value="UniProtKB-KW"/>
</dbReference>
<evidence type="ECO:0000313" key="10">
    <source>
        <dbReference type="Proteomes" id="UP000327044"/>
    </source>
</evidence>
<keyword evidence="7" id="KW-0449">Lipoprotein</keyword>
<name>A0A5N4A5E7_PHOPY</name>
<comment type="subcellular location">
    <subcellularLocation>
        <location evidence="1">Membrane</location>
        <topology evidence="1">Lipid-anchor</topology>
        <topology evidence="1">GPI-anchor</topology>
    </subcellularLocation>
</comment>
<keyword evidence="5" id="KW-1133">Transmembrane helix</keyword>
<evidence type="ECO:0000256" key="7">
    <source>
        <dbReference type="ARBA" id="ARBA00023288"/>
    </source>
</evidence>
<evidence type="ECO:0000256" key="3">
    <source>
        <dbReference type="ARBA" id="ARBA00022692"/>
    </source>
</evidence>
<keyword evidence="3" id="KW-0812">Transmembrane</keyword>
<keyword evidence="10" id="KW-1185">Reference proteome</keyword>
<gene>
    <name evidence="9" type="ORF">PPYR_14504</name>
</gene>